<name>A0ABN6KBC5_9LEPT</name>
<accession>A0ABN6KBC5</accession>
<dbReference type="Proteomes" id="UP000245263">
    <property type="component" value="Chromosome 1"/>
</dbReference>
<reference evidence="1 2" key="1">
    <citation type="submission" date="2021-08" db="EMBL/GenBank/DDBJ databases">
        <title>Complete genome sequence of Leptospira kobayashii strain E30.</title>
        <authorList>
            <person name="Nakao R."/>
            <person name="Nakamura S."/>
            <person name="Masuzawa T."/>
            <person name="Koizumi N."/>
        </authorList>
    </citation>
    <scope>NUCLEOTIDE SEQUENCE [LARGE SCALE GENOMIC DNA]</scope>
    <source>
        <strain evidence="1 2">E30</strain>
    </source>
</reference>
<proteinExistence type="predicted"/>
<keyword evidence="2" id="KW-1185">Reference proteome</keyword>
<protein>
    <recommendedName>
        <fullName evidence="3">Lipoprotein</fullName>
    </recommendedName>
</protein>
<dbReference type="EMBL" id="AP025028">
    <property type="protein sequence ID" value="BDA78245.1"/>
    <property type="molecule type" value="Genomic_DNA"/>
</dbReference>
<evidence type="ECO:0000313" key="2">
    <source>
        <dbReference type="Proteomes" id="UP000245263"/>
    </source>
</evidence>
<gene>
    <name evidence="1" type="ORF">LPTSP3_g11750</name>
</gene>
<evidence type="ECO:0000313" key="1">
    <source>
        <dbReference type="EMBL" id="BDA78245.1"/>
    </source>
</evidence>
<organism evidence="1 2">
    <name type="scientific">Leptospira kobayashii</name>
    <dbReference type="NCBI Taxonomy" id="1917830"/>
    <lineage>
        <taxon>Bacteria</taxon>
        <taxon>Pseudomonadati</taxon>
        <taxon>Spirochaetota</taxon>
        <taxon>Spirochaetia</taxon>
        <taxon>Leptospirales</taxon>
        <taxon>Leptospiraceae</taxon>
        <taxon>Leptospira</taxon>
    </lineage>
</organism>
<evidence type="ECO:0008006" key="3">
    <source>
        <dbReference type="Google" id="ProtNLM"/>
    </source>
</evidence>
<sequence length="147" mass="16509">MIEKYIGYILVSSIAIILMGGPAQGSVIEIKVLSAGIGEKKELKKKVIFDIIQPVARDLGISEQGFIENDELLWTSAFNQYLKESRLIIDFDNDSGEIQIIFRNSGNSDIGESAKKVSSLICEELEKRNINYTIRNDCSKFPIFKKC</sequence>
<dbReference type="RefSeq" id="WP_109018688.1">
    <property type="nucleotide sequence ID" value="NZ_AP025028.1"/>
</dbReference>